<evidence type="ECO:0000313" key="2">
    <source>
        <dbReference type="EMBL" id="CEO55156.1"/>
    </source>
</evidence>
<dbReference type="GO" id="GO:0005829">
    <property type="term" value="C:cytosol"/>
    <property type="evidence" value="ECO:0007669"/>
    <property type="project" value="TreeGrafter"/>
</dbReference>
<accession>A0A0B7KKC5</accession>
<dbReference type="GO" id="GO:0005739">
    <property type="term" value="C:mitochondrion"/>
    <property type="evidence" value="ECO:0007669"/>
    <property type="project" value="TreeGrafter"/>
</dbReference>
<dbReference type="PANTHER" id="PTHR11803">
    <property type="entry name" value="2-IMINOBUTANOATE/2-IMINOPROPANOATE DEAMINASE RIDA"/>
    <property type="match status" value="1"/>
</dbReference>
<proteinExistence type="inferred from homology"/>
<sequence>MASRTAVLTKEAPAPSPHLSQAIICNGMVYCSGSFGIDPVTRKLVGDAYEQTKQSLKNLNAILKEAGTDIQNTVKVNIFVSSMNHYANVNRAYLEVFSGTPKPARTCVAAAQLPNAEAAVEIELVAALPDNASTRKVLSRL</sequence>
<dbReference type="CDD" id="cd00448">
    <property type="entry name" value="YjgF_YER057c_UK114_family"/>
    <property type="match status" value="1"/>
</dbReference>
<reference evidence="2" key="1">
    <citation type="submission" date="2015-01" db="EMBL/GenBank/DDBJ databases">
        <authorList>
            <person name="Durling Mikael"/>
        </authorList>
    </citation>
    <scope>NUCLEOTIDE SEQUENCE</scope>
</reference>
<dbReference type="FunFam" id="3.30.1330.40:FF:000001">
    <property type="entry name" value="L-PSP family endoribonuclease"/>
    <property type="match status" value="1"/>
</dbReference>
<organism evidence="2">
    <name type="scientific">Bionectria ochroleuca</name>
    <name type="common">Gliocladium roseum</name>
    <dbReference type="NCBI Taxonomy" id="29856"/>
    <lineage>
        <taxon>Eukaryota</taxon>
        <taxon>Fungi</taxon>
        <taxon>Dikarya</taxon>
        <taxon>Ascomycota</taxon>
        <taxon>Pezizomycotina</taxon>
        <taxon>Sordariomycetes</taxon>
        <taxon>Hypocreomycetidae</taxon>
        <taxon>Hypocreales</taxon>
        <taxon>Bionectriaceae</taxon>
        <taxon>Clonostachys</taxon>
    </lineage>
</organism>
<dbReference type="EMBL" id="CDPU01000049">
    <property type="protein sequence ID" value="CEO55156.1"/>
    <property type="molecule type" value="Genomic_DNA"/>
</dbReference>
<dbReference type="InterPro" id="IPR035959">
    <property type="entry name" value="RutC-like_sf"/>
</dbReference>
<dbReference type="Pfam" id="PF01042">
    <property type="entry name" value="Ribonuc_L-PSP"/>
    <property type="match status" value="1"/>
</dbReference>
<comment type="similarity">
    <text evidence="1">Belongs to the RutC family.</text>
</comment>
<dbReference type="Gene3D" id="3.30.1330.40">
    <property type="entry name" value="RutC-like"/>
    <property type="match status" value="1"/>
</dbReference>
<dbReference type="InterPro" id="IPR006056">
    <property type="entry name" value="RidA"/>
</dbReference>
<dbReference type="GO" id="GO:0019239">
    <property type="term" value="F:deaminase activity"/>
    <property type="evidence" value="ECO:0007669"/>
    <property type="project" value="TreeGrafter"/>
</dbReference>
<evidence type="ECO:0000313" key="3">
    <source>
        <dbReference type="EMBL" id="KAF9755759.1"/>
    </source>
</evidence>
<dbReference type="EMBL" id="JADCTT010000003">
    <property type="protein sequence ID" value="KAF9755759.1"/>
    <property type="molecule type" value="Genomic_DNA"/>
</dbReference>
<dbReference type="Proteomes" id="UP000616885">
    <property type="component" value="Unassembled WGS sequence"/>
</dbReference>
<dbReference type="SUPFAM" id="SSF55298">
    <property type="entry name" value="YjgF-like"/>
    <property type="match status" value="1"/>
</dbReference>
<dbReference type="PANTHER" id="PTHR11803:SF42">
    <property type="entry name" value="MMF1"/>
    <property type="match status" value="1"/>
</dbReference>
<dbReference type="NCBIfam" id="TIGR00004">
    <property type="entry name" value="Rid family detoxifying hydrolase"/>
    <property type="match status" value="1"/>
</dbReference>
<evidence type="ECO:0000256" key="1">
    <source>
        <dbReference type="ARBA" id="ARBA00010552"/>
    </source>
</evidence>
<name>A0A0B7KKC5_BIOOC</name>
<dbReference type="AlphaFoldDB" id="A0A0B7KKC5"/>
<dbReference type="InterPro" id="IPR006175">
    <property type="entry name" value="YjgF/YER057c/UK114"/>
</dbReference>
<reference evidence="3" key="2">
    <citation type="submission" date="2020-10" db="EMBL/GenBank/DDBJ databases">
        <title>High-Quality Genome Resource of Clonostachys rosea strain S41 by Oxford Nanopore Long-Read Sequencing.</title>
        <authorList>
            <person name="Wang H."/>
        </authorList>
    </citation>
    <scope>NUCLEOTIDE SEQUENCE</scope>
    <source>
        <strain evidence="3">S41</strain>
    </source>
</reference>
<protein>
    <submittedName>
        <fullName evidence="2">Uncharacterized protein</fullName>
    </submittedName>
</protein>
<gene>
    <name evidence="2" type="ORF">BN869_000011214_1</name>
    <name evidence="3" type="ORF">IM811_011200</name>
</gene>